<evidence type="ECO:0000313" key="2">
    <source>
        <dbReference type="EMBL" id="NYE19654.1"/>
    </source>
</evidence>
<dbReference type="InterPro" id="IPR004183">
    <property type="entry name" value="Xdiol_dOase_suB"/>
</dbReference>
<keyword evidence="2" id="KW-0223">Dioxygenase</keyword>
<dbReference type="NCBIfam" id="NF009909">
    <property type="entry name" value="PRK13370.1-3"/>
    <property type="match status" value="1"/>
</dbReference>
<dbReference type="Gene3D" id="3.40.830.10">
    <property type="entry name" value="LigB-like"/>
    <property type="match status" value="1"/>
</dbReference>
<accession>A0A7Y9GN95</accession>
<evidence type="ECO:0000259" key="1">
    <source>
        <dbReference type="Pfam" id="PF02900"/>
    </source>
</evidence>
<gene>
    <name evidence="2" type="ORF">BJ991_001682</name>
</gene>
<keyword evidence="2" id="KW-0560">Oxidoreductase</keyword>
<protein>
    <submittedName>
        <fullName evidence="2">2,3-dihydroxyphenylpropionate 1,2-dioxygenase</fullName>
        <ecNumber evidence="2">1.13.11.16</ecNumber>
    </submittedName>
</protein>
<evidence type="ECO:0000313" key="3">
    <source>
        <dbReference type="Proteomes" id="UP000576969"/>
    </source>
</evidence>
<keyword evidence="3" id="KW-1185">Reference proteome</keyword>
<feature type="domain" description="Extradiol ring-cleavage dioxygenase class III enzyme subunit B" evidence="1">
    <location>
        <begin position="7"/>
        <end position="277"/>
    </location>
</feature>
<dbReference type="EC" id="1.13.11.16" evidence="2"/>
<reference evidence="2 3" key="1">
    <citation type="submission" date="2020-07" db="EMBL/GenBank/DDBJ databases">
        <title>Sequencing the genomes of 1000 actinobacteria strains.</title>
        <authorList>
            <person name="Klenk H.-P."/>
        </authorList>
    </citation>
    <scope>NUCLEOTIDE SEQUENCE [LARGE SCALE GENOMIC DNA]</scope>
    <source>
        <strain evidence="2 3">DSM 24662</strain>
    </source>
</reference>
<proteinExistence type="predicted"/>
<dbReference type="EMBL" id="JACCBV010000001">
    <property type="protein sequence ID" value="NYE19654.1"/>
    <property type="molecule type" value="Genomic_DNA"/>
</dbReference>
<organism evidence="2 3">
    <name type="scientific">Microbacterium immunditiarum</name>
    <dbReference type="NCBI Taxonomy" id="337480"/>
    <lineage>
        <taxon>Bacteria</taxon>
        <taxon>Bacillati</taxon>
        <taxon>Actinomycetota</taxon>
        <taxon>Actinomycetes</taxon>
        <taxon>Micrococcales</taxon>
        <taxon>Microbacteriaceae</taxon>
        <taxon>Microbacterium</taxon>
    </lineage>
</organism>
<sequence>MGSRMTIVASHAPGMDRDVEGKIGQTFRAGVAEARRRVVEFDPEIVVVFGGDHRRAFAKVAPSFAVAYTAGLLPEGGHPASTLNVPTAVARELAFALVAADFDISVCRDVDLDHAFGQPLHHYVANPDAVEVVPAPINCASPPLPSAARALEFGRKVGEFFTTIDKRVLFIGTGGLSHSPPSLLDERHDKTEEERRAQILAGYEEAAKAIKPEWDRAFMAAMQEWDEAALIQLADRATEDAGVGANEVRTWLAAGAAGGGRPVEALAYEPVPEWVTGMGVGAGAPIAH</sequence>
<dbReference type="GO" id="GO:0047070">
    <property type="term" value="F:3-carboxyethylcatechol 2,3-dioxygenase activity"/>
    <property type="evidence" value="ECO:0007669"/>
    <property type="project" value="UniProtKB-EC"/>
</dbReference>
<dbReference type="RefSeq" id="WP_218852908.1">
    <property type="nucleotide sequence ID" value="NZ_JACCBV010000001.1"/>
</dbReference>
<comment type="caution">
    <text evidence="2">The sequence shown here is derived from an EMBL/GenBank/DDBJ whole genome shotgun (WGS) entry which is preliminary data.</text>
</comment>
<dbReference type="GO" id="GO:0008198">
    <property type="term" value="F:ferrous iron binding"/>
    <property type="evidence" value="ECO:0007669"/>
    <property type="project" value="InterPro"/>
</dbReference>
<dbReference type="Proteomes" id="UP000576969">
    <property type="component" value="Unassembled WGS sequence"/>
</dbReference>
<dbReference type="Pfam" id="PF02900">
    <property type="entry name" value="LigB"/>
    <property type="match status" value="1"/>
</dbReference>
<dbReference type="SUPFAM" id="SSF53213">
    <property type="entry name" value="LigB-like"/>
    <property type="match status" value="1"/>
</dbReference>
<dbReference type="AlphaFoldDB" id="A0A7Y9GN95"/>
<name>A0A7Y9GN95_9MICO</name>